<evidence type="ECO:0000259" key="3">
    <source>
        <dbReference type="PROSITE" id="PS50010"/>
    </source>
</evidence>
<organism evidence="4 5">
    <name type="scientific">Conger conger</name>
    <name type="common">Conger eel</name>
    <name type="synonym">Muraena conger</name>
    <dbReference type="NCBI Taxonomy" id="82655"/>
    <lineage>
        <taxon>Eukaryota</taxon>
        <taxon>Metazoa</taxon>
        <taxon>Chordata</taxon>
        <taxon>Craniata</taxon>
        <taxon>Vertebrata</taxon>
        <taxon>Euteleostomi</taxon>
        <taxon>Actinopterygii</taxon>
        <taxon>Neopterygii</taxon>
        <taxon>Teleostei</taxon>
        <taxon>Anguilliformes</taxon>
        <taxon>Congridae</taxon>
        <taxon>Conger</taxon>
    </lineage>
</organism>
<dbReference type="InterPro" id="IPR011993">
    <property type="entry name" value="PH-like_dom_sf"/>
</dbReference>
<dbReference type="SUPFAM" id="SSF48065">
    <property type="entry name" value="DBL homology domain (DH-domain)"/>
    <property type="match status" value="1"/>
</dbReference>
<evidence type="ECO:0000256" key="1">
    <source>
        <dbReference type="SAM" id="MobiDB-lite"/>
    </source>
</evidence>
<evidence type="ECO:0008006" key="6">
    <source>
        <dbReference type="Google" id="ProtNLM"/>
    </source>
</evidence>
<dbReference type="SMART" id="SM00233">
    <property type="entry name" value="PH"/>
    <property type="match status" value="1"/>
</dbReference>
<dbReference type="GO" id="GO:0007266">
    <property type="term" value="P:Rho protein signal transduction"/>
    <property type="evidence" value="ECO:0007669"/>
    <property type="project" value="TreeGrafter"/>
</dbReference>
<dbReference type="Gene3D" id="2.30.29.30">
    <property type="entry name" value="Pleckstrin-homology domain (PH domain)/Phosphotyrosine-binding domain (PTB)"/>
    <property type="match status" value="1"/>
</dbReference>
<dbReference type="InterPro" id="IPR001849">
    <property type="entry name" value="PH_domain"/>
</dbReference>
<dbReference type="PANTHER" id="PTHR13217">
    <property type="entry name" value="PLECKSTRIN HOMOLOGY DOMAIN-CONTAINING FAMILY G MEMBER 7"/>
    <property type="match status" value="1"/>
</dbReference>
<dbReference type="PROSITE" id="PS50010">
    <property type="entry name" value="DH_2"/>
    <property type="match status" value="1"/>
</dbReference>
<dbReference type="OrthoDB" id="5585231at2759"/>
<dbReference type="Pfam" id="PF00621">
    <property type="entry name" value="RhoGEF"/>
    <property type="match status" value="1"/>
</dbReference>
<accession>A0A9Q1CW85</accession>
<dbReference type="AlphaFoldDB" id="A0A9Q1CW85"/>
<name>A0A9Q1CW85_CONCO</name>
<dbReference type="Pfam" id="PF15720">
    <property type="entry name" value="DUF4675"/>
    <property type="match status" value="1"/>
</dbReference>
<gene>
    <name evidence="4" type="ORF">COCON_G00232430</name>
</gene>
<dbReference type="Proteomes" id="UP001152803">
    <property type="component" value="Unassembled WGS sequence"/>
</dbReference>
<evidence type="ECO:0000313" key="5">
    <source>
        <dbReference type="Proteomes" id="UP001152803"/>
    </source>
</evidence>
<feature type="domain" description="DH" evidence="3">
    <location>
        <begin position="329"/>
        <end position="521"/>
    </location>
</feature>
<proteinExistence type="predicted"/>
<dbReference type="InterPro" id="IPR000219">
    <property type="entry name" value="DH_dom"/>
</dbReference>
<dbReference type="PANTHER" id="PTHR13217:SF6">
    <property type="entry name" value="PLECKSTRIN HOMOLOGY DOMAIN-CONTAINING FAMILY G MEMBER 7"/>
    <property type="match status" value="1"/>
</dbReference>
<dbReference type="CDD" id="cd13245">
    <property type="entry name" value="PH_PLEKHG7"/>
    <property type="match status" value="1"/>
</dbReference>
<evidence type="ECO:0000259" key="2">
    <source>
        <dbReference type="PROSITE" id="PS50003"/>
    </source>
</evidence>
<dbReference type="InterPro" id="IPR040181">
    <property type="entry name" value="PKHG5/7"/>
</dbReference>
<comment type="caution">
    <text evidence="4">The sequence shown here is derived from an EMBL/GenBank/DDBJ whole genome shotgun (WGS) entry which is preliminary data.</text>
</comment>
<dbReference type="GO" id="GO:0005085">
    <property type="term" value="F:guanyl-nucleotide exchange factor activity"/>
    <property type="evidence" value="ECO:0007669"/>
    <property type="project" value="InterPro"/>
</dbReference>
<protein>
    <recommendedName>
        <fullName evidence="6">Pleckstrin homology domain-containing family G member 7</fullName>
    </recommendedName>
</protein>
<reference evidence="4" key="1">
    <citation type="journal article" date="2023" name="Science">
        <title>Genome structures resolve the early diversification of teleost fishes.</title>
        <authorList>
            <person name="Parey E."/>
            <person name="Louis A."/>
            <person name="Montfort J."/>
            <person name="Bouchez O."/>
            <person name="Roques C."/>
            <person name="Iampietro C."/>
            <person name="Lluch J."/>
            <person name="Castinel A."/>
            <person name="Donnadieu C."/>
            <person name="Desvignes T."/>
            <person name="Floi Bucao C."/>
            <person name="Jouanno E."/>
            <person name="Wen M."/>
            <person name="Mejri S."/>
            <person name="Dirks R."/>
            <person name="Jansen H."/>
            <person name="Henkel C."/>
            <person name="Chen W.J."/>
            <person name="Zahm M."/>
            <person name="Cabau C."/>
            <person name="Klopp C."/>
            <person name="Thompson A.W."/>
            <person name="Robinson-Rechavi M."/>
            <person name="Braasch I."/>
            <person name="Lecointre G."/>
            <person name="Bobe J."/>
            <person name="Postlethwait J.H."/>
            <person name="Berthelot C."/>
            <person name="Roest Crollius H."/>
            <person name="Guiguen Y."/>
        </authorList>
    </citation>
    <scope>NUCLEOTIDE SEQUENCE</scope>
    <source>
        <strain evidence="4">Concon-B</strain>
    </source>
</reference>
<dbReference type="SMART" id="SM00325">
    <property type="entry name" value="RhoGEF"/>
    <property type="match status" value="1"/>
</dbReference>
<dbReference type="EMBL" id="JAFJMO010000019">
    <property type="protein sequence ID" value="KAJ8250027.1"/>
    <property type="molecule type" value="Genomic_DNA"/>
</dbReference>
<feature type="region of interest" description="Disordered" evidence="1">
    <location>
        <begin position="204"/>
        <end position="226"/>
    </location>
</feature>
<dbReference type="PROSITE" id="PS50003">
    <property type="entry name" value="PH_DOMAIN"/>
    <property type="match status" value="1"/>
</dbReference>
<feature type="domain" description="PH" evidence="2">
    <location>
        <begin position="573"/>
        <end position="709"/>
    </location>
</feature>
<dbReference type="Gene3D" id="1.20.900.10">
    <property type="entry name" value="Dbl homology (DH) domain"/>
    <property type="match status" value="1"/>
</dbReference>
<evidence type="ECO:0000313" key="4">
    <source>
        <dbReference type="EMBL" id="KAJ8250027.1"/>
    </source>
</evidence>
<feature type="compositionally biased region" description="Basic and acidic residues" evidence="1">
    <location>
        <begin position="204"/>
        <end position="225"/>
    </location>
</feature>
<keyword evidence="5" id="KW-1185">Reference proteome</keyword>
<sequence length="732" mass="82858">MSSVEEATIVENGQNVDETLEWSYIEWKEQVGGSAGICSVQTQTTAAPTEDKETQTSHPVIMRIDLPRTPSKLKSAALLETDGILAPLFQFDRHAPGRISTSPTLRRMRTSTRRPHMDVRDPVGADGGQVGSVGSETQCPECPQSPGWRIKSPLAASPLSDGELDRVSPSGSIADKLGNRPSHPETVDNGVDFKRLENIRIDCERREDSDQETEPQHNRLQERRRSSVVVSLPGLDVSPGDLFVSDGAADRLNGSTFSESKKSKWPFSRHSTIKGKMRSASDIEKCLSRVQVQDWRESDFYRYKNWSLEDFLADEGREGGAEDQARDWRRENAIWELFTSECIYFLDHLMVLKEVFLSTLTCLQDSGCLPDVEPWRLFANLNELSLVSFGFLTSLLRAIRGSWEMAVSGNAPTLQALLTKGFRESICRSQQKYCLNYPTAVSYLNRLKQREDFSTYVKWCERNEECRRLYLCDLLVAPLQRLTRYPLLLRNIGRRCGGAERGAVQAVAKLVDQSIHDLEGKVKWMDNYQKVKRLKESLVWEQVWERDRRTFVPESLRHLMKAVSLENLVASRSLLYEGRLVLTENGKQQDVYLFLFEEFLLITKMKRNKKLGQKSGGLEQSSAPTAAAQELQALLREGCAFTVLDQPLSLDRLQLRSIDQLNATASGLLNSFIVTHQNRYQQCIGVFVLQAPSESVKKAWMSALDGAVEALLKRESQQPRIRNSAWLESTQI</sequence>
<dbReference type="InterPro" id="IPR035899">
    <property type="entry name" value="DBL_dom_sf"/>
</dbReference>
<dbReference type="SUPFAM" id="SSF50729">
    <property type="entry name" value="PH domain-like"/>
    <property type="match status" value="1"/>
</dbReference>
<feature type="region of interest" description="Disordered" evidence="1">
    <location>
        <begin position="106"/>
        <end position="189"/>
    </location>
</feature>